<proteinExistence type="predicted"/>
<dbReference type="Proteomes" id="UP001168528">
    <property type="component" value="Unassembled WGS sequence"/>
</dbReference>
<dbReference type="Gene3D" id="3.90.1150.200">
    <property type="match status" value="1"/>
</dbReference>
<protein>
    <submittedName>
        <fullName evidence="2">DUF1801 domain-containing protein</fullName>
    </submittedName>
</protein>
<dbReference type="NCBIfam" id="NF005841">
    <property type="entry name" value="PRK07758.1"/>
    <property type="match status" value="1"/>
</dbReference>
<gene>
    <name evidence="2" type="ORF">Q0590_19160</name>
</gene>
<sequence length="214" mass="23836">MKQLQASSIDAYIASFPVEIQAILEQIRSVIKQAAPEAQETIKYAMPTFVFHGNLVHFAAFTHHIGFYPVPTGIEAFKKELSVYKSAKGSVQFPLNKPIPLNLISAITKFRVEENREKAEKKKAARKCKKGHTYYKSSACPTCPICEQEANSQDHVFSNLGAPARRALKNNGITELQQLAEHSEKEILAWHGMGKSSIPKLQQALAAQGLRFKD</sequence>
<name>A0ABT8RAY6_9BACT</name>
<feature type="domain" description="YdhG-like" evidence="1">
    <location>
        <begin position="21"/>
        <end position="112"/>
    </location>
</feature>
<dbReference type="Gene3D" id="1.10.150.20">
    <property type="entry name" value="5' to 3' exonuclease, C-terminal subdomain"/>
    <property type="match status" value="1"/>
</dbReference>
<accession>A0ABT8RAY6</accession>
<dbReference type="SUPFAM" id="SSF47789">
    <property type="entry name" value="C-terminal domain of RNA polymerase alpha subunit"/>
    <property type="match status" value="1"/>
</dbReference>
<evidence type="ECO:0000313" key="2">
    <source>
        <dbReference type="EMBL" id="MDO1448403.1"/>
    </source>
</evidence>
<evidence type="ECO:0000313" key="3">
    <source>
        <dbReference type="Proteomes" id="UP001168528"/>
    </source>
</evidence>
<evidence type="ECO:0000259" key="1">
    <source>
        <dbReference type="Pfam" id="PF08818"/>
    </source>
</evidence>
<dbReference type="RefSeq" id="WP_302039203.1">
    <property type="nucleotide sequence ID" value="NZ_JAUKPO010000011.1"/>
</dbReference>
<dbReference type="EMBL" id="JAUKPO010000011">
    <property type="protein sequence ID" value="MDO1448403.1"/>
    <property type="molecule type" value="Genomic_DNA"/>
</dbReference>
<organism evidence="2 3">
    <name type="scientific">Rhodocytophaga aerolata</name>
    <dbReference type="NCBI Taxonomy" id="455078"/>
    <lineage>
        <taxon>Bacteria</taxon>
        <taxon>Pseudomonadati</taxon>
        <taxon>Bacteroidota</taxon>
        <taxon>Cytophagia</taxon>
        <taxon>Cytophagales</taxon>
        <taxon>Rhodocytophagaceae</taxon>
        <taxon>Rhodocytophaga</taxon>
    </lineage>
</organism>
<comment type="caution">
    <text evidence="2">The sequence shown here is derived from an EMBL/GenBank/DDBJ whole genome shotgun (WGS) entry which is preliminary data.</text>
</comment>
<keyword evidence="3" id="KW-1185">Reference proteome</keyword>
<dbReference type="Pfam" id="PF08818">
    <property type="entry name" value="DUF1801"/>
    <property type="match status" value="1"/>
</dbReference>
<dbReference type="InterPro" id="IPR014922">
    <property type="entry name" value="YdhG-like"/>
</dbReference>
<dbReference type="SUPFAM" id="SSF159888">
    <property type="entry name" value="YdhG-like"/>
    <property type="match status" value="1"/>
</dbReference>
<reference evidence="2" key="1">
    <citation type="submission" date="2023-07" db="EMBL/GenBank/DDBJ databases">
        <title>The genome sequence of Rhodocytophaga aerolata KACC 12507.</title>
        <authorList>
            <person name="Zhang X."/>
        </authorList>
    </citation>
    <scope>NUCLEOTIDE SEQUENCE</scope>
    <source>
        <strain evidence="2">KACC 12507</strain>
    </source>
</reference>